<proteinExistence type="predicted"/>
<dbReference type="EMBL" id="AUZX01002911">
    <property type="protein sequence ID" value="EQD75388.1"/>
    <property type="molecule type" value="Genomic_DNA"/>
</dbReference>
<sequence>MKKQDFTTIQLKRDLVSKLKKIKMYPRETYEETIERMIKNETKNAAIDQYDKFLHEAQKQKMKELWDNQEDETWNEV</sequence>
<gene>
    <name evidence="1" type="ORF">B1A_03997</name>
</gene>
<dbReference type="AlphaFoldDB" id="T1C3C5"/>
<protein>
    <submittedName>
        <fullName evidence="1">Uncharacterized protein</fullName>
    </submittedName>
</protein>
<name>T1C3C5_9ZZZZ</name>
<organism evidence="1">
    <name type="scientific">mine drainage metagenome</name>
    <dbReference type="NCBI Taxonomy" id="410659"/>
    <lineage>
        <taxon>unclassified sequences</taxon>
        <taxon>metagenomes</taxon>
        <taxon>ecological metagenomes</taxon>
    </lineage>
</organism>
<evidence type="ECO:0000313" key="1">
    <source>
        <dbReference type="EMBL" id="EQD75388.1"/>
    </source>
</evidence>
<reference evidence="1" key="1">
    <citation type="submission" date="2013-08" db="EMBL/GenBank/DDBJ databases">
        <authorList>
            <person name="Mendez C."/>
            <person name="Richter M."/>
            <person name="Ferrer M."/>
            <person name="Sanchez J."/>
        </authorList>
    </citation>
    <scope>NUCLEOTIDE SEQUENCE</scope>
</reference>
<dbReference type="InterPro" id="IPR055979">
    <property type="entry name" value="DUF7557"/>
</dbReference>
<reference evidence="1" key="2">
    <citation type="journal article" date="2014" name="ISME J.">
        <title>Microbial stratification in low pH oxic and suboxic macroscopic growths along an acid mine drainage.</title>
        <authorList>
            <person name="Mendez-Garcia C."/>
            <person name="Mesa V."/>
            <person name="Sprenger R.R."/>
            <person name="Richter M."/>
            <person name="Diez M.S."/>
            <person name="Solano J."/>
            <person name="Bargiela R."/>
            <person name="Golyshina O.V."/>
            <person name="Manteca A."/>
            <person name="Ramos J.L."/>
            <person name="Gallego J.R."/>
            <person name="Llorente I."/>
            <person name="Martins Dos Santos V.A."/>
            <person name="Jensen O.N."/>
            <person name="Pelaez A.I."/>
            <person name="Sanchez J."/>
            <person name="Ferrer M."/>
        </authorList>
    </citation>
    <scope>NUCLEOTIDE SEQUENCE</scope>
</reference>
<comment type="caution">
    <text evidence="1">The sequence shown here is derived from an EMBL/GenBank/DDBJ whole genome shotgun (WGS) entry which is preliminary data.</text>
</comment>
<dbReference type="Pfam" id="PF24434">
    <property type="entry name" value="DUF7557"/>
    <property type="match status" value="1"/>
</dbReference>
<accession>T1C3C5</accession>